<comment type="caution">
    <text evidence="4">The sequence shown here is derived from an EMBL/GenBank/DDBJ whole genome shotgun (WGS) entry which is preliminary data.</text>
</comment>
<dbReference type="InterPro" id="IPR000315">
    <property type="entry name" value="Znf_B-box"/>
</dbReference>
<keyword evidence="5" id="KW-1185">Reference proteome</keyword>
<dbReference type="EMBL" id="CATQJA010002647">
    <property type="protein sequence ID" value="CAJ0576875.1"/>
    <property type="molecule type" value="Genomic_DNA"/>
</dbReference>
<keyword evidence="1" id="KW-0479">Metal-binding</keyword>
<dbReference type="PROSITE" id="PS50119">
    <property type="entry name" value="ZF_BBOX"/>
    <property type="match status" value="1"/>
</dbReference>
<evidence type="ECO:0000313" key="4">
    <source>
        <dbReference type="EMBL" id="CAJ0576875.1"/>
    </source>
</evidence>
<dbReference type="InterPro" id="IPR013083">
    <property type="entry name" value="Znf_RING/FYVE/PHD"/>
</dbReference>
<protein>
    <recommendedName>
        <fullName evidence="3">B box-type domain-containing protein</fullName>
    </recommendedName>
</protein>
<accession>A0AA36CWX1</accession>
<evidence type="ECO:0000256" key="1">
    <source>
        <dbReference type="ARBA" id="ARBA00022723"/>
    </source>
</evidence>
<evidence type="ECO:0000313" key="5">
    <source>
        <dbReference type="Proteomes" id="UP001177023"/>
    </source>
</evidence>
<dbReference type="Gene3D" id="3.30.160.60">
    <property type="entry name" value="Classic Zinc Finger"/>
    <property type="match status" value="1"/>
</dbReference>
<gene>
    <name evidence="4" type="ORF">MSPICULIGERA_LOCUS15159</name>
</gene>
<organism evidence="4 5">
    <name type="scientific">Mesorhabditis spiculigera</name>
    <dbReference type="NCBI Taxonomy" id="96644"/>
    <lineage>
        <taxon>Eukaryota</taxon>
        <taxon>Metazoa</taxon>
        <taxon>Ecdysozoa</taxon>
        <taxon>Nematoda</taxon>
        <taxon>Chromadorea</taxon>
        <taxon>Rhabditida</taxon>
        <taxon>Rhabditina</taxon>
        <taxon>Rhabditomorpha</taxon>
        <taxon>Rhabditoidea</taxon>
        <taxon>Rhabditidae</taxon>
        <taxon>Mesorhabditinae</taxon>
        <taxon>Mesorhabditis</taxon>
    </lineage>
</organism>
<dbReference type="SUPFAM" id="SSF57850">
    <property type="entry name" value="RING/U-box"/>
    <property type="match status" value="1"/>
</dbReference>
<name>A0AA36CWX1_9BILA</name>
<feature type="domain" description="B box-type" evidence="3">
    <location>
        <begin position="62"/>
        <end position="106"/>
    </location>
</feature>
<dbReference type="GO" id="GO:0008270">
    <property type="term" value="F:zinc ion binding"/>
    <property type="evidence" value="ECO:0007669"/>
    <property type="project" value="UniProtKB-KW"/>
</dbReference>
<keyword evidence="2" id="KW-0862">Zinc</keyword>
<keyword evidence="2" id="KW-0863">Zinc-finger</keyword>
<evidence type="ECO:0000259" key="3">
    <source>
        <dbReference type="PROSITE" id="PS50119"/>
    </source>
</evidence>
<dbReference type="AlphaFoldDB" id="A0AA36CWX1"/>
<dbReference type="Gene3D" id="3.30.40.10">
    <property type="entry name" value="Zinc/RING finger domain, C3HC4 (zinc finger)"/>
    <property type="match status" value="1"/>
</dbReference>
<sequence>MTAAARPIYFLCGHVACHACYDETTNCPTCDVPVGTAYWFHPLLQFFDELAKQSMASKTAVKEDLNCADCNISQPVERLLSCVNCNTLVCGICQFHQHREHNVTPLLGIELAKLKTGTGERYDAKLSGLHKNLTFLHQEVEKSIVKVIEIGNRRLQEVDHQTRFISAKNIATEVDVASNEFEQHCEEYIPAARVFNEKLTKLGEKLEGPAKN</sequence>
<feature type="non-terminal residue" evidence="4">
    <location>
        <position position="212"/>
    </location>
</feature>
<dbReference type="Proteomes" id="UP001177023">
    <property type="component" value="Unassembled WGS sequence"/>
</dbReference>
<reference evidence="4" key="1">
    <citation type="submission" date="2023-06" db="EMBL/GenBank/DDBJ databases">
        <authorList>
            <person name="Delattre M."/>
        </authorList>
    </citation>
    <scope>NUCLEOTIDE SEQUENCE</scope>
    <source>
        <strain evidence="4">AF72</strain>
    </source>
</reference>
<proteinExistence type="predicted"/>
<evidence type="ECO:0000256" key="2">
    <source>
        <dbReference type="PROSITE-ProRule" id="PRU00024"/>
    </source>
</evidence>